<keyword evidence="3" id="KW-0732">Signal</keyword>
<dbReference type="InterPro" id="IPR013320">
    <property type="entry name" value="ConA-like_dom_sf"/>
</dbReference>
<dbReference type="SUPFAM" id="SSF53300">
    <property type="entry name" value="vWA-like"/>
    <property type="match status" value="1"/>
</dbReference>
<keyword evidence="2" id="KW-0964">Secreted</keyword>
<feature type="region of interest" description="Disordered" evidence="9">
    <location>
        <begin position="432"/>
        <end position="474"/>
    </location>
</feature>
<dbReference type="AlphaFoldDB" id="S4RT41"/>
<reference evidence="11" key="1">
    <citation type="submission" date="2025-08" db="UniProtKB">
        <authorList>
            <consortium name="Ensembl"/>
        </authorList>
    </citation>
    <scope>IDENTIFICATION</scope>
</reference>
<dbReference type="SUPFAM" id="SSF49899">
    <property type="entry name" value="Concanavalin A-like lectins/glucanases"/>
    <property type="match status" value="1"/>
</dbReference>
<evidence type="ECO:0000256" key="9">
    <source>
        <dbReference type="SAM" id="MobiDB-lite"/>
    </source>
</evidence>
<dbReference type="Gene3D" id="2.60.120.200">
    <property type="match status" value="1"/>
</dbReference>
<evidence type="ECO:0000256" key="2">
    <source>
        <dbReference type="ARBA" id="ARBA00022525"/>
    </source>
</evidence>
<dbReference type="GO" id="GO:0005581">
    <property type="term" value="C:collagen trimer"/>
    <property type="evidence" value="ECO:0007669"/>
    <property type="project" value="UniProtKB-KW"/>
</dbReference>
<dbReference type="Pfam" id="PF00092">
    <property type="entry name" value="VWA"/>
    <property type="match status" value="1"/>
</dbReference>
<dbReference type="STRING" id="7757.ENSPMAP00000008381"/>
<dbReference type="GeneTree" id="ENSGT00940000153769"/>
<keyword evidence="5" id="KW-0176">Collagen</keyword>
<sequence>AGCRTAANEMVFVLDGSWSVEPQNFETVKRWLVNISSSFDIGLQYTQVGVIQYSDWPQLEIPLGAQTSNEQLMAALGQISYLGGNTKTGRAIQFVTRSVFPASPRADNKMVRTVVVVTDGKSQDNVTIASLEAKENRIIMFAIGVGQAIEEAELKEIANRPSSSYVFYVEDYNAISRIKETIKQKLCEETVCPGRIPSRGRDEKGFDLLEGMQIYQKAERKLGSIHSEVSFSITSRMDFTEKTREILPEGLPPSYVFVATVRLEGAARREAWDLWRVRALDGSIQTAVTLDGSDRSVTFSSPSLRNGVQTARFSGPSLWKLFNEKWHQLRVLVREGTAYLFLDGDEVGRVVLEQVVAMYVGGQMQVGKYVGKEASIPFEVQKLRIYCDPEQNERETACEIPSVNGEFHRVPSDAGAPGIPGIAKDGVPGMEGPRGYRGRPGPPGQPGMPGERGLPPGANVTRLRRAGGGGTRERARERLQIRLSRWRQFLRATAG</sequence>
<proteinExistence type="inferred from homology"/>
<dbReference type="InterPro" id="IPR036465">
    <property type="entry name" value="vWFA_dom_sf"/>
</dbReference>
<dbReference type="InterPro" id="IPR050525">
    <property type="entry name" value="ECM_Assembly_Org"/>
</dbReference>
<organism evidence="11">
    <name type="scientific">Petromyzon marinus</name>
    <name type="common">Sea lamprey</name>
    <dbReference type="NCBI Taxonomy" id="7757"/>
    <lineage>
        <taxon>Eukaryota</taxon>
        <taxon>Metazoa</taxon>
        <taxon>Chordata</taxon>
        <taxon>Craniata</taxon>
        <taxon>Vertebrata</taxon>
        <taxon>Cyclostomata</taxon>
        <taxon>Hyperoartia</taxon>
        <taxon>Petromyzontiformes</taxon>
        <taxon>Petromyzontidae</taxon>
        <taxon>Petromyzon</taxon>
    </lineage>
</organism>
<evidence type="ECO:0000313" key="11">
    <source>
        <dbReference type="Ensembl" id="ENSPMAP00000008381.1"/>
    </source>
</evidence>
<evidence type="ECO:0000256" key="5">
    <source>
        <dbReference type="ARBA" id="ARBA00023119"/>
    </source>
</evidence>
<evidence type="ECO:0000256" key="8">
    <source>
        <dbReference type="ARBA" id="ARBA00049648"/>
    </source>
</evidence>
<dbReference type="PANTHER" id="PTHR24020">
    <property type="entry name" value="COLLAGEN ALPHA"/>
    <property type="match status" value="1"/>
</dbReference>
<evidence type="ECO:0000256" key="6">
    <source>
        <dbReference type="ARBA" id="ARBA00023180"/>
    </source>
</evidence>
<comment type="subcellular location">
    <subcellularLocation>
        <location evidence="1">Secreted</location>
    </subcellularLocation>
</comment>
<dbReference type="PRINTS" id="PR00453">
    <property type="entry name" value="VWFADOMAIN"/>
</dbReference>
<keyword evidence="7" id="KW-0379">Hydroxylation</keyword>
<dbReference type="Ensembl" id="ENSPMAT00000008419.1">
    <property type="protein sequence ID" value="ENSPMAP00000008381.1"/>
    <property type="gene ID" value="ENSPMAG00000007621.1"/>
</dbReference>
<dbReference type="PANTHER" id="PTHR24020:SF89">
    <property type="entry name" value="COLLAGEN ALPHA-1(XXI) CHAIN-LIKE ISOFORM X1"/>
    <property type="match status" value="1"/>
</dbReference>
<accession>S4RT41</accession>
<dbReference type="InterPro" id="IPR002035">
    <property type="entry name" value="VWF_A"/>
</dbReference>
<evidence type="ECO:0000256" key="3">
    <source>
        <dbReference type="ARBA" id="ARBA00022729"/>
    </source>
</evidence>
<dbReference type="SMART" id="SM00327">
    <property type="entry name" value="VWA"/>
    <property type="match status" value="1"/>
</dbReference>
<dbReference type="FunFam" id="2.60.120.200:FF:000068">
    <property type="entry name" value="collagen alpha-1(XXI) chain isoform X1"/>
    <property type="match status" value="1"/>
</dbReference>
<dbReference type="OMA" id="WLVNISN"/>
<evidence type="ECO:0000259" key="10">
    <source>
        <dbReference type="PROSITE" id="PS50234"/>
    </source>
</evidence>
<comment type="similarity">
    <text evidence="8">Belongs to the fibril-associated collagens with interrupted helices (FACIT) family.</text>
</comment>
<dbReference type="Gene3D" id="3.40.50.410">
    <property type="entry name" value="von Willebrand factor, type A domain"/>
    <property type="match status" value="1"/>
</dbReference>
<keyword evidence="6" id="KW-0325">Glycoprotein</keyword>
<dbReference type="FunFam" id="3.40.50.410:FF:000004">
    <property type="entry name" value="collagen alpha-6(VI) chain"/>
    <property type="match status" value="1"/>
</dbReference>
<feature type="domain" description="VWFA" evidence="10">
    <location>
        <begin position="9"/>
        <end position="182"/>
    </location>
</feature>
<evidence type="ECO:0000256" key="4">
    <source>
        <dbReference type="ARBA" id="ARBA00022737"/>
    </source>
</evidence>
<dbReference type="HOGENOM" id="CLU_639275_0_0_1"/>
<reference evidence="11" key="2">
    <citation type="submission" date="2025-09" db="UniProtKB">
        <authorList>
            <consortium name="Ensembl"/>
        </authorList>
    </citation>
    <scope>IDENTIFICATION</scope>
</reference>
<dbReference type="GO" id="GO:0005576">
    <property type="term" value="C:extracellular region"/>
    <property type="evidence" value="ECO:0007669"/>
    <property type="project" value="UniProtKB-SubCell"/>
</dbReference>
<evidence type="ECO:0000256" key="7">
    <source>
        <dbReference type="ARBA" id="ARBA00023278"/>
    </source>
</evidence>
<dbReference type="InterPro" id="IPR048287">
    <property type="entry name" value="TSPN-like_N"/>
</dbReference>
<name>S4RT41_PETMA</name>
<dbReference type="PROSITE" id="PS50234">
    <property type="entry name" value="VWFA"/>
    <property type="match status" value="1"/>
</dbReference>
<protein>
    <submittedName>
        <fullName evidence="11">Si:ch211-106n13.3</fullName>
    </submittedName>
</protein>
<dbReference type="SMART" id="SM00210">
    <property type="entry name" value="TSPN"/>
    <property type="match status" value="1"/>
</dbReference>
<keyword evidence="4" id="KW-0677">Repeat</keyword>
<evidence type="ECO:0000256" key="1">
    <source>
        <dbReference type="ARBA" id="ARBA00004613"/>
    </source>
</evidence>